<evidence type="ECO:0000256" key="1">
    <source>
        <dbReference type="SAM" id="MobiDB-lite"/>
    </source>
</evidence>
<accession>A0A0P4R6F4</accession>
<dbReference type="RefSeq" id="WP_042154518.1">
    <property type="nucleotide sequence ID" value="NZ_BBNO01000004.1"/>
</dbReference>
<dbReference type="AlphaFoldDB" id="A0A0P4R6F4"/>
<gene>
    <name evidence="2" type="ORF">TPA0598_04_03580</name>
</gene>
<reference evidence="3" key="1">
    <citation type="submission" date="2014-09" db="EMBL/GenBank/DDBJ databases">
        <title>Whole genome shotgun sequence of Streptomyces sp. NBRC 110027.</title>
        <authorList>
            <person name="Komaki H."/>
            <person name="Ichikawa N."/>
            <person name="Katano-Makiyama Y."/>
            <person name="Hosoyama A."/>
            <person name="Hashimoto M."/>
            <person name="Uohara A."/>
            <person name="Kitahashi Y."/>
            <person name="Ohji S."/>
            <person name="Kimura A."/>
            <person name="Yamazoe A."/>
            <person name="Igarashi Y."/>
            <person name="Fujita N."/>
        </authorList>
    </citation>
    <scope>NUCLEOTIDE SEQUENCE [LARGE SCALE GENOMIC DNA]</scope>
    <source>
        <strain evidence="3">NBRC 110027</strain>
    </source>
</reference>
<feature type="region of interest" description="Disordered" evidence="1">
    <location>
        <begin position="491"/>
        <end position="512"/>
    </location>
</feature>
<dbReference type="Proteomes" id="UP000048965">
    <property type="component" value="Unassembled WGS sequence"/>
</dbReference>
<name>A0A0P4R6F4_9ACTN</name>
<reference evidence="2 3" key="2">
    <citation type="journal article" date="2015" name="Stand. Genomic Sci.">
        <title>Draft genome sequence of marine-derived Streptomyces sp. TP-A0598, a producer of anti-MRSA antibiotic lydicamycins.</title>
        <authorList>
            <person name="Komaki H."/>
            <person name="Ichikawa N."/>
            <person name="Hosoyama A."/>
            <person name="Fujita N."/>
            <person name="Igarashi Y."/>
        </authorList>
    </citation>
    <scope>NUCLEOTIDE SEQUENCE [LARGE SCALE GENOMIC DNA]</scope>
    <source>
        <strain evidence="2 3">NBRC 110027</strain>
    </source>
</reference>
<protein>
    <submittedName>
        <fullName evidence="2">Uncharacterized protein</fullName>
    </submittedName>
</protein>
<feature type="compositionally biased region" description="Acidic residues" evidence="1">
    <location>
        <begin position="502"/>
        <end position="512"/>
    </location>
</feature>
<dbReference type="OrthoDB" id="4519042at2"/>
<comment type="caution">
    <text evidence="2">The sequence shown here is derived from an EMBL/GenBank/DDBJ whole genome shotgun (WGS) entry which is preliminary data.</text>
</comment>
<evidence type="ECO:0000313" key="3">
    <source>
        <dbReference type="Proteomes" id="UP000048965"/>
    </source>
</evidence>
<organism evidence="2 3">
    <name type="scientific">Streptomyces lydicamycinicus</name>
    <dbReference type="NCBI Taxonomy" id="1546107"/>
    <lineage>
        <taxon>Bacteria</taxon>
        <taxon>Bacillati</taxon>
        <taxon>Actinomycetota</taxon>
        <taxon>Actinomycetes</taxon>
        <taxon>Kitasatosporales</taxon>
        <taxon>Streptomycetaceae</taxon>
        <taxon>Streptomyces</taxon>
    </lineage>
</organism>
<dbReference type="EMBL" id="BBNO01000004">
    <property type="protein sequence ID" value="GAO08722.1"/>
    <property type="molecule type" value="Genomic_DNA"/>
</dbReference>
<sequence>MRPRDNESVIAHYKTLPPAQRRAIARSASPTLRAELARAERQLAMDRSPGALAAVLTGGREMQAPHLDLIDRAFIDMAEGRCDRVMLTMPPRHGKSRRASRWAPLWYLRRNPGHRMMIASYSADLADDHGRWIRDAIYTWGDDLGIQLAAGSKAANRFDIVGGEGGLLAAGIGGGLTGRGAHIAIVDDPVKDMADADSPTMRKRAWDWWTSVIQTRLEPTGAICLIQTRWHEDDLAGRILATERDAWRVIDLPALADSPDDPLGRAPGEPLWPQRFDAAHHARTRKRVGERVWGALYMQKPRPAEGGVWKRGWIDTARINAVQFSGIDMARIVVAVDPAGGESTVGDETGVIGVGRDFDRQLYVLADRSGSMGANDWGLAACRLALELKADAIVVEKNYGGDMARQIVTQAWEQLRREGVTKGLLMPMILEVTAKVGKRLRAAPVAQLYEQQLVHHVGEYSELEDQMVTWVEGMDSPDRMDAAVHGLTELADPDQLDTLPSDIDDDRFDGRR</sequence>
<evidence type="ECO:0000313" key="2">
    <source>
        <dbReference type="EMBL" id="GAO08722.1"/>
    </source>
</evidence>
<dbReference type="Pfam" id="PF03237">
    <property type="entry name" value="Terminase_6N"/>
    <property type="match status" value="1"/>
</dbReference>
<keyword evidence="3" id="KW-1185">Reference proteome</keyword>
<proteinExistence type="predicted"/>